<name>A0A0M0J8Q4_9EUKA</name>
<protein>
    <recommendedName>
        <fullName evidence="12">Valine--tRNA ligase, mitochondrial</fullName>
        <ecNumber evidence="4">6.1.1.9</ecNumber>
    </recommendedName>
    <alternativeName>
        <fullName evidence="11">Valyl-tRNA synthetase</fullName>
    </alternativeName>
</protein>
<dbReference type="InterPro" id="IPR001412">
    <property type="entry name" value="aa-tRNA-synth_I_CS"/>
</dbReference>
<reference evidence="20" key="1">
    <citation type="journal article" date="2015" name="PLoS Genet.">
        <title>Genome Sequence and Transcriptome Analyses of Chrysochromulina tobin: Metabolic Tools for Enhanced Algal Fitness in the Prominent Order Prymnesiales (Haptophyceae).</title>
        <authorList>
            <person name="Hovde B.T."/>
            <person name="Deodato C.R."/>
            <person name="Hunsperger H.M."/>
            <person name="Ryken S.A."/>
            <person name="Yost W."/>
            <person name="Jha R.K."/>
            <person name="Patterson J."/>
            <person name="Monnat R.J. Jr."/>
            <person name="Barlow S.B."/>
            <person name="Starkenburg S.R."/>
            <person name="Cattolico R.A."/>
        </authorList>
    </citation>
    <scope>NUCLEOTIDE SEQUENCE</scope>
    <source>
        <strain evidence="20">CCMP291</strain>
    </source>
</reference>
<dbReference type="CDD" id="cd07962">
    <property type="entry name" value="Anticodon_Ia_Val"/>
    <property type="match status" value="1"/>
</dbReference>
<comment type="catalytic activity">
    <reaction evidence="13">
        <text>tRNA(Val) + L-valine + ATP = L-valyl-tRNA(Val) + AMP + diphosphate</text>
        <dbReference type="Rhea" id="RHEA:10704"/>
        <dbReference type="Rhea" id="RHEA-COMP:9672"/>
        <dbReference type="Rhea" id="RHEA-COMP:9708"/>
        <dbReference type="ChEBI" id="CHEBI:30616"/>
        <dbReference type="ChEBI" id="CHEBI:33019"/>
        <dbReference type="ChEBI" id="CHEBI:57762"/>
        <dbReference type="ChEBI" id="CHEBI:78442"/>
        <dbReference type="ChEBI" id="CHEBI:78537"/>
        <dbReference type="ChEBI" id="CHEBI:456215"/>
        <dbReference type="EC" id="6.1.1.9"/>
    </reaction>
</comment>
<evidence type="ECO:0000259" key="18">
    <source>
        <dbReference type="Pfam" id="PF10458"/>
    </source>
</evidence>
<dbReference type="FunFam" id="3.40.50.620:FF:000078">
    <property type="entry name" value="Valine--tRNA ligase, mitochondrial"/>
    <property type="match status" value="1"/>
</dbReference>
<evidence type="ECO:0000256" key="14">
    <source>
        <dbReference type="RuleBase" id="RU363035"/>
    </source>
</evidence>
<evidence type="ECO:0000256" key="9">
    <source>
        <dbReference type="ARBA" id="ARBA00022917"/>
    </source>
</evidence>
<dbReference type="OrthoDB" id="629407at2759"/>
<dbReference type="GO" id="GO:0005829">
    <property type="term" value="C:cytosol"/>
    <property type="evidence" value="ECO:0007669"/>
    <property type="project" value="TreeGrafter"/>
</dbReference>
<evidence type="ECO:0000256" key="3">
    <source>
        <dbReference type="ARBA" id="ARBA00005594"/>
    </source>
</evidence>
<dbReference type="GO" id="GO:0004832">
    <property type="term" value="F:valine-tRNA ligase activity"/>
    <property type="evidence" value="ECO:0007669"/>
    <property type="project" value="UniProtKB-EC"/>
</dbReference>
<organism evidence="19 20">
    <name type="scientific">Chrysochromulina tobinii</name>
    <dbReference type="NCBI Taxonomy" id="1460289"/>
    <lineage>
        <taxon>Eukaryota</taxon>
        <taxon>Haptista</taxon>
        <taxon>Haptophyta</taxon>
        <taxon>Prymnesiophyceae</taxon>
        <taxon>Prymnesiales</taxon>
        <taxon>Chrysochromulinaceae</taxon>
        <taxon>Chrysochromulina</taxon>
    </lineage>
</organism>
<dbReference type="SUPFAM" id="SSF52374">
    <property type="entry name" value="Nucleotidylyl transferase"/>
    <property type="match status" value="1"/>
</dbReference>
<evidence type="ECO:0000256" key="13">
    <source>
        <dbReference type="ARBA" id="ARBA00047552"/>
    </source>
</evidence>
<dbReference type="GO" id="GO:0005524">
    <property type="term" value="F:ATP binding"/>
    <property type="evidence" value="ECO:0007669"/>
    <property type="project" value="UniProtKB-KW"/>
</dbReference>
<feature type="region of interest" description="Disordered" evidence="15">
    <location>
        <begin position="1"/>
        <end position="38"/>
    </location>
</feature>
<dbReference type="NCBIfam" id="TIGR00422">
    <property type="entry name" value="valS"/>
    <property type="match status" value="1"/>
</dbReference>
<evidence type="ECO:0000256" key="7">
    <source>
        <dbReference type="ARBA" id="ARBA00022741"/>
    </source>
</evidence>
<dbReference type="InterPro" id="IPR002303">
    <property type="entry name" value="Valyl-tRNA_ligase"/>
</dbReference>
<evidence type="ECO:0000313" key="20">
    <source>
        <dbReference type="Proteomes" id="UP000037460"/>
    </source>
</evidence>
<dbReference type="InterPro" id="IPR037118">
    <property type="entry name" value="Val-tRNA_synth_C_sf"/>
</dbReference>
<dbReference type="GO" id="GO:0002161">
    <property type="term" value="F:aminoacyl-tRNA deacylase activity"/>
    <property type="evidence" value="ECO:0007669"/>
    <property type="project" value="InterPro"/>
</dbReference>
<proteinExistence type="inferred from homology"/>
<evidence type="ECO:0000256" key="11">
    <source>
        <dbReference type="ARBA" id="ARBA00029936"/>
    </source>
</evidence>
<dbReference type="InterPro" id="IPR009080">
    <property type="entry name" value="tRNAsynth_Ia_anticodon-bd"/>
</dbReference>
<dbReference type="PROSITE" id="PS00178">
    <property type="entry name" value="AA_TRNA_LIGASE_I"/>
    <property type="match status" value="1"/>
</dbReference>
<evidence type="ECO:0000256" key="8">
    <source>
        <dbReference type="ARBA" id="ARBA00022840"/>
    </source>
</evidence>
<keyword evidence="10 14" id="KW-0030">Aminoacyl-tRNA synthetase</keyword>
<dbReference type="CDD" id="cd00817">
    <property type="entry name" value="ValRS_core"/>
    <property type="match status" value="1"/>
</dbReference>
<dbReference type="Pfam" id="PF10458">
    <property type="entry name" value="Val_tRNA-synt_C"/>
    <property type="match status" value="1"/>
</dbReference>
<dbReference type="Gene3D" id="3.90.740.10">
    <property type="entry name" value="Valyl/Leucyl/Isoleucyl-tRNA synthetase, editing domain"/>
    <property type="match status" value="2"/>
</dbReference>
<accession>A0A0M0J8Q4</accession>
<dbReference type="GO" id="GO:0006438">
    <property type="term" value="P:valyl-tRNA aminoacylation"/>
    <property type="evidence" value="ECO:0007669"/>
    <property type="project" value="InterPro"/>
</dbReference>
<dbReference type="FunFam" id="1.10.730.10:FF:000009">
    <property type="entry name" value="Valine--tRNA ligase, mitochondrial"/>
    <property type="match status" value="1"/>
</dbReference>
<keyword evidence="5" id="KW-0963">Cytoplasm</keyword>
<sequence>MAPKKKEKDPDLDPSAAARAYVNPTPKGECKSMSEPMEPSYKPHAVEASWNDWWEASGYYLASSDPEDNRPKFSICLPPPNVTGALHLGHALTVAVQYLLCRWHRMRGYNVLWIPGTDHAGIATQVVVEKLLKKSGQPNRHEMGREAFVAKVYEWKDKYGNKIYSQMRRMGCSLDWSREVFTMDPPRARSVQAAFLQFHKDKVIYRDVRLTNWCCALQSVISNLEVDQEPITKRTKRKVPGHKFDSYVFGVIWSFAYKVEGSDEEVVVATTRPETMLGDTAVAVHPDDPRYKQLHGRFLVHPFVPRKIPIVTDAVLVDMSFGTGAVKVTPAHDPNDFKCGRRNGLEEITIFTDEGQMAANCGQFEGMMRFDARVAVLKALKDLGLFRGEQDNAMTIPICSRTGDIIEPVLKPQWWVDCTGMAKRAADAVRNGELTILPKEAEKVWFHFLDNIQDWCVSRQLWWGHRIPAYFAKVDGVDVGVHVAATEAEAREAALKEHGCRPEQLTLTQDEDVLDTWFSSGLFPFSCLGWPDQSSADLQAWHPTSLLETGQDILFFWVARMVMCSLQLTNKLPFTTVYLHSMVRDKYGRKMSKSLGNVIDPLEVIEGVSLDALCAKLREGNLAEAEVAKAEEMNQKEYPQGIPECGSDALRFGLLAHVGVGRDINLDVQAVAGYSKFCNKLWNATRFAFLYLGTDGAIFTPLPLSAELGALPDKWILSKLAKTVETMDKLLKDYQISLAAEAIYAFWYNCLCDVYLEAIKPVMQLDSAEPANAATKHATQTVLHACLSYGLRLLHPFMPMVTEELYHRLALLCGQPRSTVMLAKYPEPADAVGALRSAAAEETMETLMKIGGAIRALRALYLKGALEKHAPLIYVVCRQPSVAALVVSQNDTLCSLARSSKSPAPEAIKVVPDGEAPPAGCAMEVLDRDTEVHIFLKGVVDFSKEVQRLKKEIASVQGFLDKVLKKVAAPSYYEKCPQATIDEDAAKIEGYKSELVTLQKACDAFAVEVA</sequence>
<dbReference type="Pfam" id="PF08264">
    <property type="entry name" value="Anticodon_1"/>
    <property type="match status" value="1"/>
</dbReference>
<evidence type="ECO:0000256" key="4">
    <source>
        <dbReference type="ARBA" id="ARBA00013169"/>
    </source>
</evidence>
<dbReference type="Pfam" id="PF00133">
    <property type="entry name" value="tRNA-synt_1"/>
    <property type="match status" value="1"/>
</dbReference>
<evidence type="ECO:0000259" key="17">
    <source>
        <dbReference type="Pfam" id="PF08264"/>
    </source>
</evidence>
<dbReference type="PANTHER" id="PTHR11946:SF109">
    <property type="entry name" value="VALINE--TRNA LIGASE"/>
    <property type="match status" value="1"/>
</dbReference>
<dbReference type="InterPro" id="IPR013155">
    <property type="entry name" value="M/V/L/I-tRNA-synth_anticd-bd"/>
</dbReference>
<keyword evidence="6 14" id="KW-0436">Ligase</keyword>
<dbReference type="FunFam" id="3.40.50.620:FF:000020">
    <property type="entry name" value="Valine--tRNA ligase, mitochondrial"/>
    <property type="match status" value="1"/>
</dbReference>
<dbReference type="Gene3D" id="1.10.730.10">
    <property type="entry name" value="Isoleucyl-tRNA Synthetase, Domain 1"/>
    <property type="match status" value="1"/>
</dbReference>
<dbReference type="GO" id="GO:0005739">
    <property type="term" value="C:mitochondrion"/>
    <property type="evidence" value="ECO:0007669"/>
    <property type="project" value="UniProtKB-SubCell"/>
</dbReference>
<dbReference type="EMBL" id="JWZX01003254">
    <property type="protein sequence ID" value="KOO22742.1"/>
    <property type="molecule type" value="Genomic_DNA"/>
</dbReference>
<keyword evidence="7 14" id="KW-0547">Nucleotide-binding</keyword>
<feature type="domain" description="Methionyl/Valyl/Leucyl/Isoleucyl-tRNA synthetase anticodon-binding" evidence="17">
    <location>
        <begin position="713"/>
        <end position="859"/>
    </location>
</feature>
<dbReference type="EC" id="6.1.1.9" evidence="4"/>
<keyword evidence="9 14" id="KW-0648">Protein biosynthesis</keyword>
<evidence type="ECO:0000256" key="10">
    <source>
        <dbReference type="ARBA" id="ARBA00023146"/>
    </source>
</evidence>
<dbReference type="InterPro" id="IPR014729">
    <property type="entry name" value="Rossmann-like_a/b/a_fold"/>
</dbReference>
<dbReference type="InterPro" id="IPR019499">
    <property type="entry name" value="Val-tRNA_synth_tRNA-bd"/>
</dbReference>
<dbReference type="NCBIfam" id="NF004349">
    <property type="entry name" value="PRK05729.1"/>
    <property type="match status" value="1"/>
</dbReference>
<evidence type="ECO:0000256" key="15">
    <source>
        <dbReference type="SAM" id="MobiDB-lite"/>
    </source>
</evidence>
<evidence type="ECO:0000256" key="5">
    <source>
        <dbReference type="ARBA" id="ARBA00022490"/>
    </source>
</evidence>
<keyword evidence="8 14" id="KW-0067">ATP-binding</keyword>
<evidence type="ECO:0000256" key="6">
    <source>
        <dbReference type="ARBA" id="ARBA00022598"/>
    </source>
</evidence>
<dbReference type="SUPFAM" id="SSF46589">
    <property type="entry name" value="tRNA-binding arm"/>
    <property type="match status" value="1"/>
</dbReference>
<dbReference type="PANTHER" id="PTHR11946">
    <property type="entry name" value="VALYL-TRNA SYNTHETASES"/>
    <property type="match status" value="1"/>
</dbReference>
<feature type="domain" description="Valyl-tRNA synthetase tRNA-binding arm" evidence="18">
    <location>
        <begin position="941"/>
        <end position="999"/>
    </location>
</feature>
<comment type="caution">
    <text evidence="19">The sequence shown here is derived from an EMBL/GenBank/DDBJ whole genome shotgun (WGS) entry which is preliminary data.</text>
</comment>
<evidence type="ECO:0000259" key="16">
    <source>
        <dbReference type="Pfam" id="PF00133"/>
    </source>
</evidence>
<dbReference type="PRINTS" id="PR00986">
    <property type="entry name" value="TRNASYNTHVAL"/>
</dbReference>
<gene>
    <name evidence="19" type="ORF">Ctob_001796</name>
</gene>
<dbReference type="Gene3D" id="3.40.50.620">
    <property type="entry name" value="HUPs"/>
    <property type="match status" value="2"/>
</dbReference>
<dbReference type="FunFam" id="3.90.740.10:FF:000005">
    <property type="entry name" value="Valine--tRNA ligase, mitochondrial"/>
    <property type="match status" value="1"/>
</dbReference>
<dbReference type="AlphaFoldDB" id="A0A0M0J8Q4"/>
<dbReference type="SUPFAM" id="SSF47323">
    <property type="entry name" value="Anticodon-binding domain of a subclass of class I aminoacyl-tRNA synthetases"/>
    <property type="match status" value="1"/>
</dbReference>
<dbReference type="InterPro" id="IPR010978">
    <property type="entry name" value="tRNA-bd_arm"/>
</dbReference>
<evidence type="ECO:0000256" key="12">
    <source>
        <dbReference type="ARBA" id="ARBA00040837"/>
    </source>
</evidence>
<comment type="subcellular location">
    <subcellularLocation>
        <location evidence="2">Cytoplasm</location>
    </subcellularLocation>
    <subcellularLocation>
        <location evidence="1">Mitochondrion</location>
    </subcellularLocation>
</comment>
<keyword evidence="20" id="KW-1185">Reference proteome</keyword>
<comment type="similarity">
    <text evidence="3 14">Belongs to the class-I aminoacyl-tRNA synthetase family.</text>
</comment>
<dbReference type="HAMAP" id="MF_02004">
    <property type="entry name" value="Val_tRNA_synth_type1"/>
    <property type="match status" value="1"/>
</dbReference>
<evidence type="ECO:0000256" key="1">
    <source>
        <dbReference type="ARBA" id="ARBA00004173"/>
    </source>
</evidence>
<dbReference type="InterPro" id="IPR009008">
    <property type="entry name" value="Val/Leu/Ile-tRNA-synth_edit"/>
</dbReference>
<feature type="compositionally biased region" description="Basic and acidic residues" evidence="15">
    <location>
        <begin position="1"/>
        <end position="11"/>
    </location>
</feature>
<feature type="domain" description="Aminoacyl-tRNA synthetase class Ia" evidence="16">
    <location>
        <begin position="50"/>
        <end position="667"/>
    </location>
</feature>
<dbReference type="Proteomes" id="UP000037460">
    <property type="component" value="Unassembled WGS sequence"/>
</dbReference>
<dbReference type="Gene3D" id="1.10.287.380">
    <property type="entry name" value="Valyl-tRNA synthetase, C-terminal domain"/>
    <property type="match status" value="1"/>
</dbReference>
<dbReference type="InterPro" id="IPR002300">
    <property type="entry name" value="aa-tRNA-synth_Ia"/>
</dbReference>
<dbReference type="InterPro" id="IPR033705">
    <property type="entry name" value="Anticodon_Ia_Val"/>
</dbReference>
<evidence type="ECO:0000256" key="2">
    <source>
        <dbReference type="ARBA" id="ARBA00004496"/>
    </source>
</evidence>
<evidence type="ECO:0000313" key="19">
    <source>
        <dbReference type="EMBL" id="KOO22742.1"/>
    </source>
</evidence>
<dbReference type="SUPFAM" id="SSF50677">
    <property type="entry name" value="ValRS/IleRS/LeuRS editing domain"/>
    <property type="match status" value="1"/>
</dbReference>